<evidence type="ECO:0000313" key="1">
    <source>
        <dbReference type="EMBL" id="OOF78901.1"/>
    </source>
</evidence>
<dbReference type="EMBL" id="MLAE01000017">
    <property type="protein sequence ID" value="OOF78901.1"/>
    <property type="molecule type" value="Genomic_DNA"/>
</dbReference>
<keyword evidence="1" id="KW-0238">DNA-binding</keyword>
<proteinExistence type="predicted"/>
<accession>A0A1V3KMM1</accession>
<reference evidence="2" key="1">
    <citation type="submission" date="2016-10" db="EMBL/GenBank/DDBJ databases">
        <title>Rodentibacter gen. nov. and new species.</title>
        <authorList>
            <person name="Christensen H."/>
        </authorList>
    </citation>
    <scope>NUCLEOTIDE SEQUENCE [LARGE SCALE GENOMIC DNA]</scope>
    <source>
        <strain evidence="2">Ppn152</strain>
    </source>
</reference>
<sequence length="340" mass="39229">MNNDLTTSLIARDNVLNNKYALAELENNLQLGGLRWENETIFTKQQVAQILDIDIRTIERYIADYADELSKNGYRLLKGKSLKDMKLAYVSDIDVGDISPKAPSLGIFTFRAVLNLAMLVTESERAKFIRSRMLDIVIDVIAQKTGGKTKFINQRDTDYLPAAYMEESYRKQFTNALRDYLEMGDIKYGLYTDKIYKVIFCENTKEYRKILKLAAKDKTRDTMYAEVLKAIGSFENGLAKGIRRKSEALGRKLQPVELDQLIQEAAESPFLEPFILDARTKMSSWDLGFREVLHEKLSQYIQAVPENDFERFLGERSRSLQEQLEDNNETLAVLQRLKDR</sequence>
<evidence type="ECO:0000313" key="2">
    <source>
        <dbReference type="Proteomes" id="UP000189114"/>
    </source>
</evidence>
<name>A0A1V3KMM1_9PAST</name>
<dbReference type="GO" id="GO:0003677">
    <property type="term" value="F:DNA binding"/>
    <property type="evidence" value="ECO:0007669"/>
    <property type="project" value="UniProtKB-KW"/>
</dbReference>
<dbReference type="Proteomes" id="UP000189114">
    <property type="component" value="Unassembled WGS sequence"/>
</dbReference>
<dbReference type="RefSeq" id="WP_077586489.1">
    <property type="nucleotide sequence ID" value="NZ_MLAE01000017.1"/>
</dbReference>
<dbReference type="AlphaFoldDB" id="A0A1V3KMM1"/>
<protein>
    <submittedName>
        <fullName evidence="1">DNA-binding protein</fullName>
    </submittedName>
</protein>
<organism evidence="1 2">
    <name type="scientific">Rodentibacter caecimuris</name>
    <dbReference type="NCBI Taxonomy" id="1796644"/>
    <lineage>
        <taxon>Bacteria</taxon>
        <taxon>Pseudomonadati</taxon>
        <taxon>Pseudomonadota</taxon>
        <taxon>Gammaproteobacteria</taxon>
        <taxon>Pasteurellales</taxon>
        <taxon>Pasteurellaceae</taxon>
        <taxon>Rodentibacter</taxon>
    </lineage>
</organism>
<comment type="caution">
    <text evidence="1">The sequence shown here is derived from an EMBL/GenBank/DDBJ whole genome shotgun (WGS) entry which is preliminary data.</text>
</comment>
<gene>
    <name evidence="1" type="ORF">BKG96_04230</name>
</gene>